<dbReference type="InterPro" id="IPR002669">
    <property type="entry name" value="UreD"/>
</dbReference>
<dbReference type="OrthoDB" id="8677206at2"/>
<gene>
    <name evidence="2" type="primary">ureD</name>
    <name evidence="4" type="ORF">C7C46_15195</name>
</gene>
<proteinExistence type="inferred from homology"/>
<evidence type="ECO:0000256" key="3">
    <source>
        <dbReference type="SAM" id="MobiDB-lite"/>
    </source>
</evidence>
<dbReference type="HAMAP" id="MF_01384">
    <property type="entry name" value="UreD"/>
    <property type="match status" value="1"/>
</dbReference>
<dbReference type="EMBL" id="PYBW01000047">
    <property type="protein sequence ID" value="PYC78860.1"/>
    <property type="molecule type" value="Genomic_DNA"/>
</dbReference>
<dbReference type="GO" id="GO:0005737">
    <property type="term" value="C:cytoplasm"/>
    <property type="evidence" value="ECO:0007669"/>
    <property type="project" value="UniProtKB-SubCell"/>
</dbReference>
<keyword evidence="5" id="KW-1185">Reference proteome</keyword>
<dbReference type="AlphaFoldDB" id="A0A2V4NEX6"/>
<dbReference type="GO" id="GO:0016151">
    <property type="term" value="F:nickel cation binding"/>
    <property type="evidence" value="ECO:0007669"/>
    <property type="project" value="UniProtKB-UniRule"/>
</dbReference>
<evidence type="ECO:0000313" key="4">
    <source>
        <dbReference type="EMBL" id="PYC78860.1"/>
    </source>
</evidence>
<comment type="caution">
    <text evidence="4">The sequence shown here is derived from an EMBL/GenBank/DDBJ whole genome shotgun (WGS) entry which is preliminary data.</text>
</comment>
<keyword evidence="2" id="KW-0996">Nickel insertion</keyword>
<comment type="function">
    <text evidence="2">Required for maturation of urease via the functional incorporation of the urease nickel metallocenter.</text>
</comment>
<dbReference type="Proteomes" id="UP000248039">
    <property type="component" value="Unassembled WGS sequence"/>
</dbReference>
<dbReference type="RefSeq" id="WP_110669884.1">
    <property type="nucleotide sequence ID" value="NZ_PYBW01000047.1"/>
</dbReference>
<evidence type="ECO:0000313" key="5">
    <source>
        <dbReference type="Proteomes" id="UP000248039"/>
    </source>
</evidence>
<keyword evidence="2" id="KW-0963">Cytoplasm</keyword>
<organism evidence="4 5">
    <name type="scientific">Streptomyces tateyamensis</name>
    <dbReference type="NCBI Taxonomy" id="565073"/>
    <lineage>
        <taxon>Bacteria</taxon>
        <taxon>Bacillati</taxon>
        <taxon>Actinomycetota</taxon>
        <taxon>Actinomycetes</taxon>
        <taxon>Kitasatosporales</taxon>
        <taxon>Streptomycetaceae</taxon>
        <taxon>Streptomyces</taxon>
    </lineage>
</organism>
<evidence type="ECO:0000256" key="2">
    <source>
        <dbReference type="HAMAP-Rule" id="MF_01384"/>
    </source>
</evidence>
<evidence type="ECO:0000256" key="1">
    <source>
        <dbReference type="ARBA" id="ARBA00023186"/>
    </source>
</evidence>
<comment type="similarity">
    <text evidence="2">Belongs to the UreD family.</text>
</comment>
<keyword evidence="1 2" id="KW-0143">Chaperone</keyword>
<reference evidence="4 5" key="1">
    <citation type="submission" date="2018-03" db="EMBL/GenBank/DDBJ databases">
        <title>Bioinformatic expansion and discovery of thiopeptide antibiotics.</title>
        <authorList>
            <person name="Schwalen C.J."/>
            <person name="Hudson G.A."/>
            <person name="Mitchell D.A."/>
        </authorList>
    </citation>
    <scope>NUCLEOTIDE SEQUENCE [LARGE SCALE GENOMIC DNA]</scope>
    <source>
        <strain evidence="4 5">ATCC 21389</strain>
    </source>
</reference>
<dbReference type="Pfam" id="PF01774">
    <property type="entry name" value="UreD"/>
    <property type="match status" value="1"/>
</dbReference>
<feature type="region of interest" description="Disordered" evidence="3">
    <location>
        <begin position="251"/>
        <end position="283"/>
    </location>
</feature>
<comment type="subcellular location">
    <subcellularLocation>
        <location evidence="2">Cytoplasm</location>
    </subcellularLocation>
</comment>
<comment type="subunit">
    <text evidence="2">UreD, UreF and UreG form a complex that acts as a GTP-hydrolysis-dependent molecular chaperone, activating the urease apoprotein by helping to assemble the nickel containing metallocenter of UreC. The UreE protein probably delivers the nickel.</text>
</comment>
<accession>A0A2V4NEX6</accession>
<protein>
    <recommendedName>
        <fullName evidence="2">Urease accessory protein UreD</fullName>
    </recommendedName>
</protein>
<name>A0A2V4NEX6_9ACTN</name>
<sequence>MGVSAGPARIEAELDGRGRTVLPVLAGAGPVALRQWRRPPPGEPAEVAMVGSMAGPLGGDRYGVRVTVGPGARLRVTSVAATVSLPGDGPAHCTLELSVAPGGLLDWRPEPVVAAAGSHLLLETRVELAAGAALLLREEQVLGRRHDWTSGAGPGRLTATLTVRQDGVEILAQQTDLGPGAPGWDGPAVLGPHRALGQLLAVHRPLHPPEEEAAPDGGAVLLTLPGSGARLLTALAPDALLLRRLLTGREGPAHREADGTGATQRQAQPACAGRLPRLSSEAR</sequence>